<gene>
    <name evidence="2" type="ORF">N7452_000848</name>
</gene>
<reference evidence="2" key="2">
    <citation type="journal article" date="2023" name="IMA Fungus">
        <title>Comparative genomic study of the Penicillium genus elucidates a diverse pangenome and 15 lateral gene transfer events.</title>
        <authorList>
            <person name="Petersen C."/>
            <person name="Sorensen T."/>
            <person name="Nielsen M.R."/>
            <person name="Sondergaard T.E."/>
            <person name="Sorensen J.L."/>
            <person name="Fitzpatrick D.A."/>
            <person name="Frisvad J.C."/>
            <person name="Nielsen K.L."/>
        </authorList>
    </citation>
    <scope>NUCLEOTIDE SEQUENCE</scope>
    <source>
        <strain evidence="2">IBT 35673</strain>
    </source>
</reference>
<reference evidence="2" key="1">
    <citation type="submission" date="2022-12" db="EMBL/GenBank/DDBJ databases">
        <authorList>
            <person name="Petersen C."/>
        </authorList>
    </citation>
    <scope>NUCLEOTIDE SEQUENCE</scope>
    <source>
        <strain evidence="2">IBT 35673</strain>
    </source>
</reference>
<dbReference type="Proteomes" id="UP001147695">
    <property type="component" value="Unassembled WGS sequence"/>
</dbReference>
<evidence type="ECO:0000256" key="1">
    <source>
        <dbReference type="SAM" id="MobiDB-lite"/>
    </source>
</evidence>
<accession>A0A9W9R457</accession>
<evidence type="ECO:0000313" key="3">
    <source>
        <dbReference type="Proteomes" id="UP001147695"/>
    </source>
</evidence>
<evidence type="ECO:0000313" key="2">
    <source>
        <dbReference type="EMBL" id="KAJ5351874.1"/>
    </source>
</evidence>
<organism evidence="2 3">
    <name type="scientific">Penicillium brevicompactum</name>
    <dbReference type="NCBI Taxonomy" id="5074"/>
    <lineage>
        <taxon>Eukaryota</taxon>
        <taxon>Fungi</taxon>
        <taxon>Dikarya</taxon>
        <taxon>Ascomycota</taxon>
        <taxon>Pezizomycotina</taxon>
        <taxon>Eurotiomycetes</taxon>
        <taxon>Eurotiomycetidae</taxon>
        <taxon>Eurotiales</taxon>
        <taxon>Aspergillaceae</taxon>
        <taxon>Penicillium</taxon>
    </lineage>
</organism>
<dbReference type="EMBL" id="JAPZBQ010000001">
    <property type="protein sequence ID" value="KAJ5351874.1"/>
    <property type="molecule type" value="Genomic_DNA"/>
</dbReference>
<feature type="compositionally biased region" description="Polar residues" evidence="1">
    <location>
        <begin position="67"/>
        <end position="87"/>
    </location>
</feature>
<comment type="caution">
    <text evidence="2">The sequence shown here is derived from an EMBL/GenBank/DDBJ whole genome shotgun (WGS) entry which is preliminary data.</text>
</comment>
<proteinExistence type="predicted"/>
<feature type="region of interest" description="Disordered" evidence="1">
    <location>
        <begin position="60"/>
        <end position="98"/>
    </location>
</feature>
<sequence length="98" mass="10869">MAKNKSELSPETIEFCEQMKLITGQYPTMWWLDNGSESKRLIARDGSKDMTDEPIVATAKRFADAPTNASSARVSSSNMKQKNQRSTRGAKGDLLASR</sequence>
<protein>
    <submittedName>
        <fullName evidence="2">Uncharacterized protein</fullName>
    </submittedName>
</protein>
<name>A0A9W9R457_PENBR</name>
<dbReference type="AlphaFoldDB" id="A0A9W9R457"/>